<evidence type="ECO:0000313" key="2">
    <source>
        <dbReference type="EMBL" id="KAL3534318.1"/>
    </source>
</evidence>
<protein>
    <recommendedName>
        <fullName evidence="4">ARM repeat superfamily protein</fullName>
    </recommendedName>
</protein>
<dbReference type="Proteomes" id="UP001630127">
    <property type="component" value="Unassembled WGS sequence"/>
</dbReference>
<dbReference type="InterPro" id="IPR055296">
    <property type="entry name" value="SRL2-like"/>
</dbReference>
<evidence type="ECO:0000313" key="3">
    <source>
        <dbReference type="Proteomes" id="UP001630127"/>
    </source>
</evidence>
<dbReference type="InterPro" id="IPR016024">
    <property type="entry name" value="ARM-type_fold"/>
</dbReference>
<comment type="caution">
    <text evidence="2">The sequence shown here is derived from an EMBL/GenBank/DDBJ whole genome shotgun (WGS) entry which is preliminary data.</text>
</comment>
<sequence length="1029" mass="115001">MSVVSGVISRQVLPACGSLCFFCPAMRARSRQPVKRYKKLIADIFPRSQEEEPNERKIGKLCEYAGKNPLRIPKITTSLEQRCYKEIRNENFRCAKIVMSIYRKLLISCKEQMTLFANSLLSIIHTLLDQTRQDDIVIVGCQSLFDFVNNQKDGTYMFNLEEFIPKLCQFAQEVGEDERAKYLRAAGLQSLAALVWFMGEYCHISAEFDNIVSVVLENYQGSSKEESQDPNQNRWVQEVCKGEGHVSPSPELLTKVPSWRMIVNDKGEANVPIEDAQNPSFWSRVCLHNMANIGKEATTMRRVLESLFRYFDNGNLWESGHGIAFPVLKDMQILMDGSGQNTHFLLSILVKHLDHKNVLKQPDMQLDIVKVATSLAQDTKTLGSVAIIGAVTDIMRHLRKSIHYSLDDANLGADLIKWNRDFREAVDECLVELSCKVGDAGPILDAMAVMLENISNITVIARTTIAAVYRTAQVVAAMPNLSYQNKAFPESLFHQLLPAMVHPDHETRVGAHRIFSVVLVPSSVCPYTGSAEPESKKATDLQRTLSRTVSVFSSSAALFDKLKNRSSSRENVLQEIKEKPTGEKEQRNTNDGMLSRIRSTYSRVYSFKTPPSADAESPNKISVDPISLRLSSHQISLLFSSIWAQSISPANMPENYEAIAHTYSLVLLFSRAKNSSRDHLIQSFQLAFSLRGYSLAQGGPVPPSRRRSLFVLATSMIIFSSKAHSILPLVPCAKTVLSKKMIDPFLSLVEDSKLQAVDTGSTLGKVDYGSKEDDNSALKCLSEVEITKDQTREHMVSLIVKSLDNLSDGEVCNTRELLLSNFLPDDVCPLGSQFYTDTSEKVHQSVEENDKTQGEAGPIFTLEDDSLPDSFESNLKQNPQLAIEIPDLLSVNQLLESVLETAHQVGRLSVSTSDVSYKEMAHHCEALLMGKQQKMSYLMNTYNQQRQESLLIRVSQHSDENDKTLVSHVHTDISLKVVGNPFLDHDTVAVASKPPVMPMLCAAEYQYRPQSFKLPASSPYDNFLKAAGC</sequence>
<feature type="compositionally biased region" description="Basic and acidic residues" evidence="1">
    <location>
        <begin position="575"/>
        <end position="588"/>
    </location>
</feature>
<organism evidence="2 3">
    <name type="scientific">Cinchona calisaya</name>
    <dbReference type="NCBI Taxonomy" id="153742"/>
    <lineage>
        <taxon>Eukaryota</taxon>
        <taxon>Viridiplantae</taxon>
        <taxon>Streptophyta</taxon>
        <taxon>Embryophyta</taxon>
        <taxon>Tracheophyta</taxon>
        <taxon>Spermatophyta</taxon>
        <taxon>Magnoliopsida</taxon>
        <taxon>eudicotyledons</taxon>
        <taxon>Gunneridae</taxon>
        <taxon>Pentapetalae</taxon>
        <taxon>asterids</taxon>
        <taxon>lamiids</taxon>
        <taxon>Gentianales</taxon>
        <taxon>Rubiaceae</taxon>
        <taxon>Cinchonoideae</taxon>
        <taxon>Cinchoneae</taxon>
        <taxon>Cinchona</taxon>
    </lineage>
</organism>
<dbReference type="PANTHER" id="PTHR46087:SF9">
    <property type="entry name" value="ARM REPEAT SUPERFAMILY PROTEIN"/>
    <property type="match status" value="1"/>
</dbReference>
<dbReference type="PANTHER" id="PTHR46087">
    <property type="entry name" value="PUTATIVE, EXPRESSED-RELATED"/>
    <property type="match status" value="1"/>
</dbReference>
<keyword evidence="3" id="KW-1185">Reference proteome</keyword>
<accession>A0ABD3AT88</accession>
<feature type="region of interest" description="Disordered" evidence="1">
    <location>
        <begin position="570"/>
        <end position="590"/>
    </location>
</feature>
<proteinExistence type="predicted"/>
<dbReference type="InterPro" id="IPR049152">
    <property type="entry name" value="EFR3-like_ARM"/>
</dbReference>
<dbReference type="Pfam" id="PF21052">
    <property type="entry name" value="EFR3_ARM"/>
    <property type="match status" value="1"/>
</dbReference>
<gene>
    <name evidence="2" type="ORF">ACH5RR_002779</name>
</gene>
<dbReference type="EMBL" id="JBJUIK010000002">
    <property type="protein sequence ID" value="KAL3534318.1"/>
    <property type="molecule type" value="Genomic_DNA"/>
</dbReference>
<evidence type="ECO:0008006" key="4">
    <source>
        <dbReference type="Google" id="ProtNLM"/>
    </source>
</evidence>
<name>A0ABD3AT88_9GENT</name>
<dbReference type="SUPFAM" id="SSF48371">
    <property type="entry name" value="ARM repeat"/>
    <property type="match status" value="1"/>
</dbReference>
<reference evidence="2 3" key="1">
    <citation type="submission" date="2024-11" db="EMBL/GenBank/DDBJ databases">
        <title>A near-complete genome assembly of Cinchona calisaya.</title>
        <authorList>
            <person name="Lian D.C."/>
            <person name="Zhao X.W."/>
            <person name="Wei L."/>
        </authorList>
    </citation>
    <scope>NUCLEOTIDE SEQUENCE [LARGE SCALE GENOMIC DNA]</scope>
    <source>
        <tissue evidence="2">Nenye</tissue>
    </source>
</reference>
<dbReference type="AlphaFoldDB" id="A0ABD3AT88"/>
<evidence type="ECO:0000256" key="1">
    <source>
        <dbReference type="SAM" id="MobiDB-lite"/>
    </source>
</evidence>